<gene>
    <name evidence="7" type="ORF">DOTSEDRAFT_73590</name>
</gene>
<dbReference type="eggNOG" id="ENOG502RI2N">
    <property type="taxonomic scope" value="Eukaryota"/>
</dbReference>
<evidence type="ECO:0000256" key="2">
    <source>
        <dbReference type="ARBA" id="ARBA00022692"/>
    </source>
</evidence>
<dbReference type="PANTHER" id="PTHR15549">
    <property type="entry name" value="PAIRED IMMUNOGLOBULIN-LIKE TYPE 2 RECEPTOR"/>
    <property type="match status" value="1"/>
</dbReference>
<organism evidence="7 8">
    <name type="scientific">Dothistroma septosporum (strain NZE10 / CBS 128990)</name>
    <name type="common">Red band needle blight fungus</name>
    <name type="synonym">Mycosphaerella pini</name>
    <dbReference type="NCBI Taxonomy" id="675120"/>
    <lineage>
        <taxon>Eukaryota</taxon>
        <taxon>Fungi</taxon>
        <taxon>Dikarya</taxon>
        <taxon>Ascomycota</taxon>
        <taxon>Pezizomycotina</taxon>
        <taxon>Dothideomycetes</taxon>
        <taxon>Dothideomycetidae</taxon>
        <taxon>Mycosphaerellales</taxon>
        <taxon>Mycosphaerellaceae</taxon>
        <taxon>Dothistroma</taxon>
    </lineage>
</organism>
<dbReference type="HOGENOM" id="CLU_787609_0_0_1"/>
<keyword evidence="4 6" id="KW-0472">Membrane</keyword>
<protein>
    <recommendedName>
        <fullName evidence="9">Mid2 domain-containing protein</fullName>
    </recommendedName>
</protein>
<dbReference type="STRING" id="675120.N1PI73"/>
<accession>N1PI73</accession>
<evidence type="ECO:0000313" key="8">
    <source>
        <dbReference type="Proteomes" id="UP000016933"/>
    </source>
</evidence>
<dbReference type="OrthoDB" id="10551811at2759"/>
<feature type="compositionally biased region" description="Low complexity" evidence="5">
    <location>
        <begin position="324"/>
        <end position="343"/>
    </location>
</feature>
<dbReference type="AlphaFoldDB" id="N1PI73"/>
<keyword evidence="8" id="KW-1185">Reference proteome</keyword>
<evidence type="ECO:0000313" key="7">
    <source>
        <dbReference type="EMBL" id="EME41220.1"/>
    </source>
</evidence>
<evidence type="ECO:0000256" key="1">
    <source>
        <dbReference type="ARBA" id="ARBA00004167"/>
    </source>
</evidence>
<feature type="region of interest" description="Disordered" evidence="5">
    <location>
        <begin position="115"/>
        <end position="169"/>
    </location>
</feature>
<feature type="compositionally biased region" description="Polar residues" evidence="5">
    <location>
        <begin position="120"/>
        <end position="137"/>
    </location>
</feature>
<sequence length="352" mass="37215">MIEAERKKVGTCVAGCEYEEKGERELRRAVEMQRLAADELLERRNSPDGVIVDSLRSGELVTASTSSADRNTTTNSSSNEPATTTDAAIVETTTFSNGLVSVVTLDAPTGAQTVVVPTAPSGSVPFNTYAGTPSSTIDLPKPTTTDSSNSSSIMTDSASQQSKDNDGGLSESAKIGLGVGIGVGVPLLLALIACLLLRRRKKQIRGQILPKCEVQGHSDLSMAETPHQGAMSASREPLYRSDEGPMKQLDYQQYHVYHAPPPINTFADEEVCRTPISATTRSELRTPAPDGRPMSRHIAVGPPVLTIPEPDSTPFHSRDASIDGGVSPVSPVSPISAVSPVGSRGPSPKREN</sequence>
<evidence type="ECO:0000256" key="3">
    <source>
        <dbReference type="ARBA" id="ARBA00022989"/>
    </source>
</evidence>
<comment type="subcellular location">
    <subcellularLocation>
        <location evidence="1">Membrane</location>
        <topology evidence="1">Single-pass membrane protein</topology>
    </subcellularLocation>
</comment>
<evidence type="ECO:0000256" key="5">
    <source>
        <dbReference type="SAM" id="MobiDB-lite"/>
    </source>
</evidence>
<evidence type="ECO:0008006" key="9">
    <source>
        <dbReference type="Google" id="ProtNLM"/>
    </source>
</evidence>
<dbReference type="OMA" id="CVAGCEY"/>
<keyword evidence="3 6" id="KW-1133">Transmembrane helix</keyword>
<reference evidence="8" key="1">
    <citation type="journal article" date="2012" name="PLoS Genet.">
        <title>The genomes of the fungal plant pathogens Cladosporium fulvum and Dothistroma septosporum reveal adaptation to different hosts and lifestyles but also signatures of common ancestry.</title>
        <authorList>
            <person name="de Wit P.J.G.M."/>
            <person name="van der Burgt A."/>
            <person name="Oekmen B."/>
            <person name="Stergiopoulos I."/>
            <person name="Abd-Elsalam K.A."/>
            <person name="Aerts A.L."/>
            <person name="Bahkali A.H."/>
            <person name="Beenen H.G."/>
            <person name="Chettri P."/>
            <person name="Cox M.P."/>
            <person name="Datema E."/>
            <person name="de Vries R.P."/>
            <person name="Dhillon B."/>
            <person name="Ganley A.R."/>
            <person name="Griffiths S.A."/>
            <person name="Guo Y."/>
            <person name="Hamelin R.C."/>
            <person name="Henrissat B."/>
            <person name="Kabir M.S."/>
            <person name="Jashni M.K."/>
            <person name="Kema G."/>
            <person name="Klaubauf S."/>
            <person name="Lapidus A."/>
            <person name="Levasseur A."/>
            <person name="Lindquist E."/>
            <person name="Mehrabi R."/>
            <person name="Ohm R.A."/>
            <person name="Owen T.J."/>
            <person name="Salamov A."/>
            <person name="Schwelm A."/>
            <person name="Schijlen E."/>
            <person name="Sun H."/>
            <person name="van den Burg H.A."/>
            <person name="van Ham R.C.H.J."/>
            <person name="Zhang S."/>
            <person name="Goodwin S.B."/>
            <person name="Grigoriev I.V."/>
            <person name="Collemare J."/>
            <person name="Bradshaw R.E."/>
        </authorList>
    </citation>
    <scope>NUCLEOTIDE SEQUENCE [LARGE SCALE GENOMIC DNA]</scope>
    <source>
        <strain evidence="8">NZE10 / CBS 128990</strain>
    </source>
</reference>
<dbReference type="GO" id="GO:0016020">
    <property type="term" value="C:membrane"/>
    <property type="evidence" value="ECO:0007669"/>
    <property type="project" value="UniProtKB-SubCell"/>
</dbReference>
<feature type="compositionally biased region" description="Polar residues" evidence="5">
    <location>
        <begin position="62"/>
        <end position="81"/>
    </location>
</feature>
<evidence type="ECO:0000256" key="6">
    <source>
        <dbReference type="SAM" id="Phobius"/>
    </source>
</evidence>
<keyword evidence="2 6" id="KW-0812">Transmembrane</keyword>
<name>N1PI73_DOTSN</name>
<dbReference type="GO" id="GO:0071944">
    <property type="term" value="C:cell periphery"/>
    <property type="evidence" value="ECO:0007669"/>
    <property type="project" value="UniProtKB-ARBA"/>
</dbReference>
<feature type="compositionally biased region" description="Low complexity" evidence="5">
    <location>
        <begin position="143"/>
        <end position="159"/>
    </location>
</feature>
<reference evidence="7 8" key="2">
    <citation type="journal article" date="2012" name="PLoS Pathog.">
        <title>Diverse lifestyles and strategies of plant pathogenesis encoded in the genomes of eighteen Dothideomycetes fungi.</title>
        <authorList>
            <person name="Ohm R.A."/>
            <person name="Feau N."/>
            <person name="Henrissat B."/>
            <person name="Schoch C.L."/>
            <person name="Horwitz B.A."/>
            <person name="Barry K.W."/>
            <person name="Condon B.J."/>
            <person name="Copeland A.C."/>
            <person name="Dhillon B."/>
            <person name="Glaser F."/>
            <person name="Hesse C.N."/>
            <person name="Kosti I."/>
            <person name="LaButti K."/>
            <person name="Lindquist E.A."/>
            <person name="Lucas S."/>
            <person name="Salamov A.A."/>
            <person name="Bradshaw R.E."/>
            <person name="Ciuffetti L."/>
            <person name="Hamelin R.C."/>
            <person name="Kema G.H.J."/>
            <person name="Lawrence C."/>
            <person name="Scott J.A."/>
            <person name="Spatafora J.W."/>
            <person name="Turgeon B.G."/>
            <person name="de Wit P.J.G.M."/>
            <person name="Zhong S."/>
            <person name="Goodwin S.B."/>
            <person name="Grigoriev I.V."/>
        </authorList>
    </citation>
    <scope>NUCLEOTIDE SEQUENCE [LARGE SCALE GENOMIC DNA]</scope>
    <source>
        <strain evidence="8">NZE10 / CBS 128990</strain>
    </source>
</reference>
<evidence type="ECO:0000256" key="4">
    <source>
        <dbReference type="ARBA" id="ARBA00023136"/>
    </source>
</evidence>
<dbReference type="Proteomes" id="UP000016933">
    <property type="component" value="Unassembled WGS sequence"/>
</dbReference>
<dbReference type="PANTHER" id="PTHR15549:SF27">
    <property type="entry name" value="CHITIN-BINDING TYPE-1 DOMAIN-CONTAINING PROTEIN"/>
    <property type="match status" value="1"/>
</dbReference>
<proteinExistence type="predicted"/>
<feature type="region of interest" description="Disordered" evidence="5">
    <location>
        <begin position="309"/>
        <end position="352"/>
    </location>
</feature>
<dbReference type="EMBL" id="KB446542">
    <property type="protein sequence ID" value="EME41220.1"/>
    <property type="molecule type" value="Genomic_DNA"/>
</dbReference>
<feature type="transmembrane region" description="Helical" evidence="6">
    <location>
        <begin position="175"/>
        <end position="197"/>
    </location>
</feature>
<feature type="region of interest" description="Disordered" evidence="5">
    <location>
        <begin position="62"/>
        <end position="85"/>
    </location>
</feature>
<dbReference type="InterPro" id="IPR051694">
    <property type="entry name" value="Immunoregulatory_rcpt-like"/>
</dbReference>